<name>A0A841D5S1_PLAVE</name>
<keyword evidence="4 7" id="KW-1133">Transmembrane helix</keyword>
<dbReference type="PANTHER" id="PTHR23513">
    <property type="entry name" value="INTEGRAL MEMBRANE EFFLUX PROTEIN-RELATED"/>
    <property type="match status" value="1"/>
</dbReference>
<dbReference type="AlphaFoldDB" id="A0A841D5S1"/>
<reference evidence="8 9" key="1">
    <citation type="submission" date="2020-08" db="EMBL/GenBank/DDBJ databases">
        <title>Genomic Encyclopedia of Type Strains, Phase III (KMG-III): the genomes of soil and plant-associated and newly described type strains.</title>
        <authorList>
            <person name="Whitman W."/>
        </authorList>
    </citation>
    <scope>NUCLEOTIDE SEQUENCE [LARGE SCALE GENOMIC DNA]</scope>
    <source>
        <strain evidence="8 9">CECT 3303</strain>
    </source>
</reference>
<evidence type="ECO:0000256" key="4">
    <source>
        <dbReference type="ARBA" id="ARBA00022989"/>
    </source>
</evidence>
<feature type="transmembrane region" description="Helical" evidence="7">
    <location>
        <begin position="261"/>
        <end position="279"/>
    </location>
</feature>
<dbReference type="EMBL" id="JACHJJ010000011">
    <property type="protein sequence ID" value="MBB5964293.1"/>
    <property type="molecule type" value="Genomic_DNA"/>
</dbReference>
<dbReference type="Gene3D" id="1.20.1250.20">
    <property type="entry name" value="MFS general substrate transporter like domains"/>
    <property type="match status" value="1"/>
</dbReference>
<evidence type="ECO:0000256" key="7">
    <source>
        <dbReference type="SAM" id="Phobius"/>
    </source>
</evidence>
<feature type="transmembrane region" description="Helical" evidence="7">
    <location>
        <begin position="428"/>
        <end position="449"/>
    </location>
</feature>
<dbReference type="RefSeq" id="WP_184943016.1">
    <property type="nucleotide sequence ID" value="NZ_BAAAWZ010000001.1"/>
</dbReference>
<feature type="transmembrane region" description="Helical" evidence="7">
    <location>
        <begin position="192"/>
        <end position="212"/>
    </location>
</feature>
<evidence type="ECO:0000256" key="2">
    <source>
        <dbReference type="ARBA" id="ARBA00022475"/>
    </source>
</evidence>
<evidence type="ECO:0000313" key="8">
    <source>
        <dbReference type="EMBL" id="MBB5964293.1"/>
    </source>
</evidence>
<feature type="transmembrane region" description="Helical" evidence="7">
    <location>
        <begin position="58"/>
        <end position="77"/>
    </location>
</feature>
<evidence type="ECO:0000256" key="1">
    <source>
        <dbReference type="ARBA" id="ARBA00004651"/>
    </source>
</evidence>
<evidence type="ECO:0000256" key="3">
    <source>
        <dbReference type="ARBA" id="ARBA00022692"/>
    </source>
</evidence>
<evidence type="ECO:0000313" key="9">
    <source>
        <dbReference type="Proteomes" id="UP000562352"/>
    </source>
</evidence>
<feature type="region of interest" description="Disordered" evidence="6">
    <location>
        <begin position="460"/>
        <end position="496"/>
    </location>
</feature>
<feature type="transmembrane region" description="Helical" evidence="7">
    <location>
        <begin position="111"/>
        <end position="132"/>
    </location>
</feature>
<accession>A0A841D5S1</accession>
<feature type="compositionally biased region" description="Basic and acidic residues" evidence="6">
    <location>
        <begin position="483"/>
        <end position="496"/>
    </location>
</feature>
<feature type="transmembrane region" description="Helical" evidence="7">
    <location>
        <begin position="291"/>
        <end position="313"/>
    </location>
</feature>
<keyword evidence="2" id="KW-1003">Cell membrane</keyword>
<dbReference type="PANTHER" id="PTHR23513:SF6">
    <property type="entry name" value="MAJOR FACILITATOR SUPERFAMILY ASSOCIATED DOMAIN-CONTAINING PROTEIN"/>
    <property type="match status" value="1"/>
</dbReference>
<feature type="transmembrane region" description="Helical" evidence="7">
    <location>
        <begin position="144"/>
        <end position="163"/>
    </location>
</feature>
<feature type="transmembrane region" description="Helical" evidence="7">
    <location>
        <begin position="379"/>
        <end position="406"/>
    </location>
</feature>
<dbReference type="GO" id="GO:0005886">
    <property type="term" value="C:plasma membrane"/>
    <property type="evidence" value="ECO:0007669"/>
    <property type="project" value="UniProtKB-SubCell"/>
</dbReference>
<feature type="transmembrane region" description="Helical" evidence="7">
    <location>
        <begin position="346"/>
        <end position="367"/>
    </location>
</feature>
<evidence type="ECO:0000256" key="6">
    <source>
        <dbReference type="SAM" id="MobiDB-lite"/>
    </source>
</evidence>
<organism evidence="8 9">
    <name type="scientific">Planomonospora venezuelensis</name>
    <dbReference type="NCBI Taxonomy" id="1999"/>
    <lineage>
        <taxon>Bacteria</taxon>
        <taxon>Bacillati</taxon>
        <taxon>Actinomycetota</taxon>
        <taxon>Actinomycetes</taxon>
        <taxon>Streptosporangiales</taxon>
        <taxon>Streptosporangiaceae</taxon>
        <taxon>Planomonospora</taxon>
    </lineage>
</organism>
<dbReference type="SUPFAM" id="SSF103473">
    <property type="entry name" value="MFS general substrate transporter"/>
    <property type="match status" value="1"/>
</dbReference>
<comment type="caution">
    <text evidence="8">The sequence shown here is derived from an EMBL/GenBank/DDBJ whole genome shotgun (WGS) entry which is preliminary data.</text>
</comment>
<comment type="subcellular location">
    <subcellularLocation>
        <location evidence="1">Cell membrane</location>
        <topology evidence="1">Multi-pass membrane protein</topology>
    </subcellularLocation>
</comment>
<proteinExistence type="predicted"/>
<evidence type="ECO:0000256" key="5">
    <source>
        <dbReference type="ARBA" id="ARBA00023136"/>
    </source>
</evidence>
<keyword evidence="5 7" id="KW-0472">Membrane</keyword>
<keyword evidence="3 7" id="KW-0812">Transmembrane</keyword>
<protein>
    <recommendedName>
        <fullName evidence="10">MFS transporter</fullName>
    </recommendedName>
</protein>
<evidence type="ECO:0008006" key="10">
    <source>
        <dbReference type="Google" id="ProtNLM"/>
    </source>
</evidence>
<keyword evidence="9" id="KW-1185">Reference proteome</keyword>
<dbReference type="InterPro" id="IPR036259">
    <property type="entry name" value="MFS_trans_sf"/>
</dbReference>
<dbReference type="Proteomes" id="UP000562352">
    <property type="component" value="Unassembled WGS sequence"/>
</dbReference>
<feature type="compositionally biased region" description="Gly residues" evidence="6">
    <location>
        <begin position="462"/>
        <end position="473"/>
    </location>
</feature>
<gene>
    <name evidence="8" type="ORF">FHS22_003577</name>
</gene>
<feature type="transmembrane region" description="Helical" evidence="7">
    <location>
        <begin position="84"/>
        <end position="105"/>
    </location>
</feature>
<sequence>MISPSLFRQRAFLLFFLGLLVLGAATYLLTTVLTDYVTDTFTRDDFVSAESASPRTVLLLAVLLLPAVLTLPVGVVVDRVRRGPLLVAVGLLSAVLLASILGAAWLEMKTLVHFAAVSAVLMLLGVAGQLGGEAHLPAVAGRDRLVPANAVLFAVSAGLPLALDYLPVARAGAAGRADGWIRQVGEDGAEGVPALVVLAVVAVLFMVAALLFRGVGVAEEPPVLKASPSSGTDVPGESAGLWTSLWRELAEGVRFTLTHPVVKAIVLYLVLSALAEAVAEEVGEELSVPDGLGWEWMLFQGSPFVGALLAVLLHRRFGALRLAWLAVLVTQPFTLLVALGGTAWGAFWNLVGTSVPYVGSTITLVALLSHRQAITPDRLLGRTGATLLLITGLVMVPAAFLASLVAPEGPLRFGGSIVAGEEVGMAEALPGLALATVLALAAAVPLMRLRAGDGEERRAVMAGGGAGHDGAGGAVREQGGPEDAGRGDREEGDRDE</sequence>
<feature type="transmembrane region" description="Helical" evidence="7">
    <location>
        <begin position="322"/>
        <end position="340"/>
    </location>
</feature>